<dbReference type="AlphaFoldDB" id="A0A182J771"/>
<proteinExistence type="predicted"/>
<sequence length="125" mass="13531">MTGFMLELIQPSQVTTADTISSWAMQCMQKPDSRLTTKNGSQHTMNTPITMPSVLAAFFSLANLASLRDSEKFLPMCSVNVHLNGGMASSRAARHQTIAGKLIALEQIQTAAISATAFRRVIFIG</sequence>
<accession>A0A182J771</accession>
<dbReference type="VEuPathDB" id="VectorBase:AATE012667"/>
<protein>
    <submittedName>
        <fullName evidence="1">Uncharacterized protein</fullName>
    </submittedName>
</protein>
<name>A0A182J771_ANOAO</name>
<reference evidence="1" key="1">
    <citation type="submission" date="2022-08" db="UniProtKB">
        <authorList>
            <consortium name="EnsemblMetazoa"/>
        </authorList>
    </citation>
    <scope>IDENTIFICATION</scope>
    <source>
        <strain evidence="1">EBRO</strain>
    </source>
</reference>
<evidence type="ECO:0000313" key="1">
    <source>
        <dbReference type="EnsemblMetazoa" id="AATE012667-PA.1"/>
    </source>
</evidence>
<dbReference type="EnsemblMetazoa" id="AATE012667-RA">
    <property type="protein sequence ID" value="AATE012667-PA.1"/>
    <property type="gene ID" value="AATE012667"/>
</dbReference>
<organism evidence="1">
    <name type="scientific">Anopheles atroparvus</name>
    <name type="common">European mosquito</name>
    <dbReference type="NCBI Taxonomy" id="41427"/>
    <lineage>
        <taxon>Eukaryota</taxon>
        <taxon>Metazoa</taxon>
        <taxon>Ecdysozoa</taxon>
        <taxon>Arthropoda</taxon>
        <taxon>Hexapoda</taxon>
        <taxon>Insecta</taxon>
        <taxon>Pterygota</taxon>
        <taxon>Neoptera</taxon>
        <taxon>Endopterygota</taxon>
        <taxon>Diptera</taxon>
        <taxon>Nematocera</taxon>
        <taxon>Culicoidea</taxon>
        <taxon>Culicidae</taxon>
        <taxon>Anophelinae</taxon>
        <taxon>Anopheles</taxon>
    </lineage>
</organism>